<proteinExistence type="predicted"/>
<dbReference type="AlphaFoldDB" id="H8GXA3"/>
<dbReference type="STRING" id="745776.DGo_CA1905"/>
<sequence>MVNIPDLTAVRREADAAAVRDPVTVASEAALTGRPGGQYHLTTTDELVAWNGTAVTARGAMPAATAQVTAVRTDTQKQLQATRKTLTDIPAAAVIALIEGQPFIRDDSVEADGGLRHKGSDGRGWRFINPPHVAPEMFEAAGDALLGDRPNAESPRNPQPTDDYAAIMRAADASRRDNLPLRLGQFYWSQQAVVLPYVPHIIGIGKDLCGLVHVDGRGLVVGPGTDAGGKGGVLRDFAVIGQSVHDLGTASLTVDGLYYAAISDLVVRNNTIGFDLRNNCFGSDYARCNAQSDFFKVGLNLRTGSQSGNDLFFRNCWLGGQNTAVCISPGSGGFGFYGGQMSAGVGQSGPNDLWGVITWGRDYGTGATGGIGRVGLYTVDMEGYQNVWGLRGYGQVSLGIYETALIPYGPYFSPQFRAALGVLKMDGAADSQITLRNLSGQGNAPAQGYPLAEINGAFDAFMIDEVGTLLTLGDHTYTSILNAAGYPTRDRSVRGTSRVVGGIMSAAGPQDHVKVYGALNQTTNVRVDCPACRWTCYDNRFGGMAEGVFDPRKGAITLGGNLEGVSIGRNGTAMTVSVAAPAPDDLYLRFTFVDLA</sequence>
<dbReference type="EMBL" id="CP002191">
    <property type="protein sequence ID" value="AFD25832.1"/>
    <property type="molecule type" value="Genomic_DNA"/>
</dbReference>
<evidence type="ECO:0000313" key="1">
    <source>
        <dbReference type="EMBL" id="AFD25832.1"/>
    </source>
</evidence>
<dbReference type="eggNOG" id="ENOG50341VH">
    <property type="taxonomic scope" value="Bacteria"/>
</dbReference>
<dbReference type="Gene3D" id="2.160.20.10">
    <property type="entry name" value="Single-stranded right-handed beta-helix, Pectin lyase-like"/>
    <property type="match status" value="1"/>
</dbReference>
<keyword evidence="2" id="KW-1185">Reference proteome</keyword>
<evidence type="ECO:0000313" key="2">
    <source>
        <dbReference type="Proteomes" id="UP000007575"/>
    </source>
</evidence>
<protein>
    <submittedName>
        <fullName evidence="1">Uncharacterized protein</fullName>
    </submittedName>
</protein>
<organism evidence="1 2">
    <name type="scientific">Deinococcus gobiensis (strain DSM 21396 / JCM 16679 / CGMCC 1.7299 / I-0)</name>
    <dbReference type="NCBI Taxonomy" id="745776"/>
    <lineage>
        <taxon>Bacteria</taxon>
        <taxon>Thermotogati</taxon>
        <taxon>Deinococcota</taxon>
        <taxon>Deinococci</taxon>
        <taxon>Deinococcales</taxon>
        <taxon>Deinococcaceae</taxon>
        <taxon>Deinococcus</taxon>
    </lineage>
</organism>
<accession>H8GXA3</accession>
<dbReference type="PATRIC" id="fig|745776.4.peg.1958"/>
<gene>
    <name evidence="1" type="ordered locus">DGo_CA1905</name>
</gene>
<reference evidence="1 2" key="1">
    <citation type="journal article" date="2012" name="PLoS ONE">
        <title>Genome sequence and transcriptome analysis of the radioresistant bacterium Deinococcus gobiensis: insights into the extreme environmental adaptations.</title>
        <authorList>
            <person name="Yuan M."/>
            <person name="Chen M."/>
            <person name="Zhang W."/>
            <person name="Lu W."/>
            <person name="Wang J."/>
            <person name="Yang M."/>
            <person name="Zhao P."/>
            <person name="Tang R."/>
            <person name="Li X."/>
            <person name="Hao Y."/>
            <person name="Zhou Z."/>
            <person name="Zhan Y."/>
            <person name="Yu H."/>
            <person name="Teng C."/>
            <person name="Yan Y."/>
            <person name="Ping S."/>
            <person name="Wang Y."/>
            <person name="Lin M."/>
        </authorList>
    </citation>
    <scope>NUCLEOTIDE SEQUENCE [LARGE SCALE GENOMIC DNA]</scope>
    <source>
        <strain evidence="1 2">I-0</strain>
    </source>
</reference>
<dbReference type="HOGENOM" id="CLU_457659_0_0_0"/>
<name>H8GXA3_DEIGI</name>
<dbReference type="Proteomes" id="UP000007575">
    <property type="component" value="Chromosome"/>
</dbReference>
<dbReference type="InterPro" id="IPR012334">
    <property type="entry name" value="Pectin_lyas_fold"/>
</dbReference>
<dbReference type="RefSeq" id="WP_014685315.1">
    <property type="nucleotide sequence ID" value="NC_017790.1"/>
</dbReference>
<dbReference type="KEGG" id="dgo:DGo_CA1905"/>